<organism evidence="1">
    <name type="scientific">Candidatus Kentrum sp. LPFa</name>
    <dbReference type="NCBI Taxonomy" id="2126335"/>
    <lineage>
        <taxon>Bacteria</taxon>
        <taxon>Pseudomonadati</taxon>
        <taxon>Pseudomonadota</taxon>
        <taxon>Gammaproteobacteria</taxon>
        <taxon>Candidatus Kentrum</taxon>
    </lineage>
</organism>
<gene>
    <name evidence="1" type="ORF">BECKLPF1236A_GA0070988_100807</name>
    <name evidence="2" type="ORF">BECKLPF1236C_GA0070990_100798</name>
</gene>
<dbReference type="EMBL" id="CAADFP010000079">
    <property type="protein sequence ID" value="VFK29038.1"/>
    <property type="molecule type" value="Genomic_DNA"/>
</dbReference>
<reference evidence="1" key="1">
    <citation type="submission" date="2019-02" db="EMBL/GenBank/DDBJ databases">
        <authorList>
            <person name="Gruber-Vodicka R. H."/>
            <person name="Seah K. B. B."/>
        </authorList>
    </citation>
    <scope>NUCLEOTIDE SEQUENCE</scope>
    <source>
        <strain evidence="1">BECK_S312</strain>
        <strain evidence="2">BECK_S426</strain>
    </source>
</reference>
<name>A0A450W7C3_9GAMM</name>
<proteinExistence type="predicted"/>
<accession>A0A450W7C3</accession>
<sequence>MPYQNIDANLSPADIKTIKAAVDAILEKLLFLVNLTPKERKALFKAGPDSISFVQNALNAAQDHPGILPANFSTPQFKKDVDLFTALTDIGAIIASLDSEVDDTRIAVGGEAMQEAAQVYTYVKAAAKTTPGLKPVAEQLGERFKQAKKKKKSEPSEE</sequence>
<protein>
    <submittedName>
        <fullName evidence="1">Uncharacterized protein</fullName>
    </submittedName>
</protein>
<dbReference type="EMBL" id="CAADFM010000080">
    <property type="protein sequence ID" value="VFK12963.1"/>
    <property type="molecule type" value="Genomic_DNA"/>
</dbReference>
<evidence type="ECO:0000313" key="2">
    <source>
        <dbReference type="EMBL" id="VFK29038.1"/>
    </source>
</evidence>
<evidence type="ECO:0000313" key="1">
    <source>
        <dbReference type="EMBL" id="VFK12963.1"/>
    </source>
</evidence>
<dbReference type="AlphaFoldDB" id="A0A450W7C3"/>